<gene>
    <name evidence="3" type="ORF">MCOR_23881</name>
</gene>
<keyword evidence="4" id="KW-1185">Reference proteome</keyword>
<evidence type="ECO:0008006" key="5">
    <source>
        <dbReference type="Google" id="ProtNLM"/>
    </source>
</evidence>
<accession>A0A6J8C0T9</accession>
<dbReference type="EMBL" id="CACVKT020004199">
    <property type="protein sequence ID" value="CAC5388629.1"/>
    <property type="molecule type" value="Genomic_DNA"/>
</dbReference>
<feature type="compositionally biased region" description="Basic and acidic residues" evidence="2">
    <location>
        <begin position="334"/>
        <end position="363"/>
    </location>
</feature>
<keyword evidence="1" id="KW-0175">Coiled coil</keyword>
<protein>
    <recommendedName>
        <fullName evidence="5">CARD domain-containing protein</fullName>
    </recommendedName>
</protein>
<proteinExistence type="predicted"/>
<name>A0A6J8C0T9_MYTCO</name>
<feature type="coiled-coil region" evidence="1">
    <location>
        <begin position="91"/>
        <end position="194"/>
    </location>
</feature>
<dbReference type="AlphaFoldDB" id="A0A6J8C0T9"/>
<organism evidence="3 4">
    <name type="scientific">Mytilus coruscus</name>
    <name type="common">Sea mussel</name>
    <dbReference type="NCBI Taxonomy" id="42192"/>
    <lineage>
        <taxon>Eukaryota</taxon>
        <taxon>Metazoa</taxon>
        <taxon>Spiralia</taxon>
        <taxon>Lophotrochozoa</taxon>
        <taxon>Mollusca</taxon>
        <taxon>Bivalvia</taxon>
        <taxon>Autobranchia</taxon>
        <taxon>Pteriomorphia</taxon>
        <taxon>Mytilida</taxon>
        <taxon>Mytiloidea</taxon>
        <taxon>Mytilidae</taxon>
        <taxon>Mytilinae</taxon>
        <taxon>Mytilus</taxon>
    </lineage>
</organism>
<feature type="region of interest" description="Disordered" evidence="2">
    <location>
        <begin position="202"/>
        <end position="230"/>
    </location>
</feature>
<dbReference type="Proteomes" id="UP000507470">
    <property type="component" value="Unassembled WGS sequence"/>
</dbReference>
<feature type="region of interest" description="Disordered" evidence="2">
    <location>
        <begin position="332"/>
        <end position="363"/>
    </location>
</feature>
<evidence type="ECO:0000256" key="1">
    <source>
        <dbReference type="SAM" id="Coils"/>
    </source>
</evidence>
<evidence type="ECO:0000256" key="2">
    <source>
        <dbReference type="SAM" id="MobiDB-lite"/>
    </source>
</evidence>
<evidence type="ECO:0000313" key="4">
    <source>
        <dbReference type="Proteomes" id="UP000507470"/>
    </source>
</evidence>
<reference evidence="3 4" key="1">
    <citation type="submission" date="2020-06" db="EMBL/GenBank/DDBJ databases">
        <authorList>
            <person name="Li R."/>
            <person name="Bekaert M."/>
        </authorList>
    </citation>
    <scope>NUCLEOTIDE SEQUENCE [LARGE SCALE GENOMIC DNA]</scope>
    <source>
        <strain evidence="4">wild</strain>
    </source>
</reference>
<sequence>MSDAKLLKKKITENLIFMKENISDIEKITDSLIEKGVIDILDRPKFLGDHKTQKDKIHGVLEEVKTKRNSSSATNAELFKEKGFTQQAYKSFVLNVEKKELQQEISQLQIEQKRLLSQLVLKLNIKTLDSENKRLQTSNANIAKEKELLSIRVQQLEIKVHLLTQELGRKTEGINKIEKQNIELLHAIKLLKDQSIEDRAMHRKQREEDKNMFQKHREEDKNMFQKQREEDKNMYQQQRKEGREFFAQHMTDFKADMKKEMQTILNTTLDQRENKNKTDEERLFVCKMDDMKTELEGTFKVYLDKQRDQNKTFIDEVQAKLKAAKKIESNFLDNQRKEEKSRHNQTRDKDGRRLNPHMDEMKAHPDDATETIFCKSKPLNTNDVRNKSVTKNKINYNRTADLRKQIPKQ</sequence>
<evidence type="ECO:0000313" key="3">
    <source>
        <dbReference type="EMBL" id="CAC5388629.1"/>
    </source>
</evidence>